<evidence type="ECO:0000313" key="2">
    <source>
        <dbReference type="Proteomes" id="UP000077875"/>
    </source>
</evidence>
<accession>A0A172YF43</accession>
<evidence type="ECO:0008006" key="3">
    <source>
        <dbReference type="Google" id="ProtNLM"/>
    </source>
</evidence>
<organism evidence="1 2">
    <name type="scientific">Halotalea alkalilenta</name>
    <dbReference type="NCBI Taxonomy" id="376489"/>
    <lineage>
        <taxon>Bacteria</taxon>
        <taxon>Pseudomonadati</taxon>
        <taxon>Pseudomonadota</taxon>
        <taxon>Gammaproteobacteria</taxon>
        <taxon>Oceanospirillales</taxon>
        <taxon>Halomonadaceae</taxon>
        <taxon>Halotalea</taxon>
    </lineage>
</organism>
<name>A0A172YF43_9GAMM</name>
<keyword evidence="2" id="KW-1185">Reference proteome</keyword>
<sequence length="263" mass="28815">MATASNAIPWGPVRSTLTEKFSFGDIKQIVGYGDLDMSRIAHLEQKPQNGASKSQLLSEIDKQVGAMDDKCRNAFVSICCEEMMRRKSDVIEELDRVLSRVGWKFSGTSLVPVDIFDIAELADIPEAAHADIQKAASRLRDGDLSGALSAACGALDAVTSDIYGRYRLGDPGKASFQERIKKSIDALEVKDSLMRELAEIGWSESDYKPLSANIEGSLNQAAFVMQKLRSDMGDVHGTKPVITALVYDSIKWSSLLLRVLAIR</sequence>
<gene>
    <name evidence="1" type="ORF">A5892_10810</name>
</gene>
<dbReference type="EMBL" id="CP015243">
    <property type="protein sequence ID" value="ANF57890.1"/>
    <property type="molecule type" value="Genomic_DNA"/>
</dbReference>
<evidence type="ECO:0000313" key="1">
    <source>
        <dbReference type="EMBL" id="ANF57890.1"/>
    </source>
</evidence>
<protein>
    <recommendedName>
        <fullName evidence="3">Abortive infection protein-like C-terminal domain-containing protein</fullName>
    </recommendedName>
</protein>
<dbReference type="AlphaFoldDB" id="A0A172YF43"/>
<dbReference type="RefSeq" id="WP_064122811.1">
    <property type="nucleotide sequence ID" value="NZ_CP015243.1"/>
</dbReference>
<dbReference type="Proteomes" id="UP000077875">
    <property type="component" value="Chromosome"/>
</dbReference>
<dbReference type="KEGG" id="haa:A5892_10810"/>
<proteinExistence type="predicted"/>
<reference evidence="1 2" key="1">
    <citation type="submission" date="2016-04" db="EMBL/GenBank/DDBJ databases">
        <title>Complete Genome Sequence of Halotalea alkalilenta IHB B 13600.</title>
        <authorList>
            <person name="Swarnkar M.K."/>
            <person name="Sharma A."/>
            <person name="Kaushal K."/>
            <person name="Soni R."/>
            <person name="Rana S."/>
            <person name="Singh A.K."/>
            <person name="Gulati A."/>
        </authorList>
    </citation>
    <scope>NUCLEOTIDE SEQUENCE [LARGE SCALE GENOMIC DNA]</scope>
    <source>
        <strain evidence="1 2">IHB B 13600</strain>
    </source>
</reference>